<dbReference type="EMBL" id="BAABJO010000043">
    <property type="protein sequence ID" value="GAA5139160.1"/>
    <property type="molecule type" value="Genomic_DNA"/>
</dbReference>
<reference evidence="2" key="1">
    <citation type="journal article" date="2019" name="Int. J. Syst. Evol. Microbiol.">
        <title>The Global Catalogue of Microorganisms (GCM) 10K type strain sequencing project: providing services to taxonomists for standard genome sequencing and annotation.</title>
        <authorList>
            <consortium name="The Broad Institute Genomics Platform"/>
            <consortium name="The Broad Institute Genome Sequencing Center for Infectious Disease"/>
            <person name="Wu L."/>
            <person name="Ma J."/>
        </authorList>
    </citation>
    <scope>NUCLEOTIDE SEQUENCE [LARGE SCALE GENOMIC DNA]</scope>
    <source>
        <strain evidence="2">JCM 18302</strain>
    </source>
</reference>
<name>A0ABP9P1V3_9PSEU</name>
<proteinExistence type="predicted"/>
<keyword evidence="2" id="KW-1185">Reference proteome</keyword>
<organism evidence="1 2">
    <name type="scientific">Pseudonocardia adelaidensis</name>
    <dbReference type="NCBI Taxonomy" id="648754"/>
    <lineage>
        <taxon>Bacteria</taxon>
        <taxon>Bacillati</taxon>
        <taxon>Actinomycetota</taxon>
        <taxon>Actinomycetes</taxon>
        <taxon>Pseudonocardiales</taxon>
        <taxon>Pseudonocardiaceae</taxon>
        <taxon>Pseudonocardia</taxon>
    </lineage>
</organism>
<comment type="caution">
    <text evidence="1">The sequence shown here is derived from an EMBL/GenBank/DDBJ whole genome shotgun (WGS) entry which is preliminary data.</text>
</comment>
<evidence type="ECO:0000313" key="1">
    <source>
        <dbReference type="EMBL" id="GAA5139160.1"/>
    </source>
</evidence>
<dbReference type="Proteomes" id="UP001500804">
    <property type="component" value="Unassembled WGS sequence"/>
</dbReference>
<protein>
    <submittedName>
        <fullName evidence="1">Uncharacterized protein</fullName>
    </submittedName>
</protein>
<sequence>MSTRPGMGVSVSVHADATTLIASKLLTVDGQPCPILRVEGARDYVAVFADRPELIRLRDAIDNALADLDSAQARESAA</sequence>
<evidence type="ECO:0000313" key="2">
    <source>
        <dbReference type="Proteomes" id="UP001500804"/>
    </source>
</evidence>
<dbReference type="RefSeq" id="WP_345611962.1">
    <property type="nucleotide sequence ID" value="NZ_BAABJO010000043.1"/>
</dbReference>
<accession>A0ABP9P1V3</accession>
<gene>
    <name evidence="1" type="ORF">GCM10023320_74810</name>
</gene>